<dbReference type="PANTHER" id="PTHR33923:SF3">
    <property type="entry name" value="CALMODULIN BINDING PROTEIN PICBP"/>
    <property type="match status" value="1"/>
</dbReference>
<feature type="region of interest" description="Disordered" evidence="1">
    <location>
        <begin position="1273"/>
        <end position="1302"/>
    </location>
</feature>
<dbReference type="GO" id="GO:0005516">
    <property type="term" value="F:calmodulin binding"/>
    <property type="evidence" value="ECO:0007669"/>
    <property type="project" value="InterPro"/>
</dbReference>
<dbReference type="InterPro" id="IPR044681">
    <property type="entry name" value="PICBP-like"/>
</dbReference>
<feature type="region of interest" description="Disordered" evidence="1">
    <location>
        <begin position="1"/>
        <end position="31"/>
    </location>
</feature>
<accession>A0AAU9SWW2</accession>
<reference evidence="3 4" key="1">
    <citation type="submission" date="2022-03" db="EMBL/GenBank/DDBJ databases">
        <authorList>
            <person name="Nunn A."/>
            <person name="Chopra R."/>
            <person name="Nunn A."/>
            <person name="Contreras Garrido A."/>
        </authorList>
    </citation>
    <scope>NUCLEOTIDE SEQUENCE [LARGE SCALE GENOMIC DNA]</scope>
</reference>
<feature type="compositionally biased region" description="Basic and acidic residues" evidence="1">
    <location>
        <begin position="1351"/>
        <end position="1364"/>
    </location>
</feature>
<feature type="compositionally biased region" description="Basic residues" evidence="1">
    <location>
        <begin position="16"/>
        <end position="31"/>
    </location>
</feature>
<protein>
    <recommendedName>
        <fullName evidence="2">Calmodulin-binding domain-containing protein</fullName>
    </recommendedName>
</protein>
<dbReference type="InterPro" id="IPR012417">
    <property type="entry name" value="CaM-bd_dom_pln"/>
</dbReference>
<feature type="region of interest" description="Disordered" evidence="1">
    <location>
        <begin position="819"/>
        <end position="848"/>
    </location>
</feature>
<feature type="region of interest" description="Disordered" evidence="1">
    <location>
        <begin position="944"/>
        <end position="964"/>
    </location>
</feature>
<feature type="compositionally biased region" description="Basic and acidic residues" evidence="1">
    <location>
        <begin position="396"/>
        <end position="421"/>
    </location>
</feature>
<feature type="domain" description="Calmodulin-binding" evidence="2">
    <location>
        <begin position="827"/>
        <end position="942"/>
    </location>
</feature>
<feature type="compositionally biased region" description="Basic and acidic residues" evidence="1">
    <location>
        <begin position="837"/>
        <end position="848"/>
    </location>
</feature>
<evidence type="ECO:0000313" key="3">
    <source>
        <dbReference type="EMBL" id="CAH2074230.1"/>
    </source>
</evidence>
<feature type="compositionally biased region" description="Basic and acidic residues" evidence="1">
    <location>
        <begin position="360"/>
        <end position="389"/>
    </location>
</feature>
<feature type="compositionally biased region" description="Basic and acidic residues" evidence="1">
    <location>
        <begin position="74"/>
        <end position="84"/>
    </location>
</feature>
<evidence type="ECO:0000313" key="4">
    <source>
        <dbReference type="Proteomes" id="UP000836841"/>
    </source>
</evidence>
<feature type="region of interest" description="Disordered" evidence="1">
    <location>
        <begin position="61"/>
        <end position="105"/>
    </location>
</feature>
<gene>
    <name evidence="3" type="ORF">TAV2_LOCUS21421</name>
</gene>
<feature type="region of interest" description="Disordered" evidence="1">
    <location>
        <begin position="291"/>
        <end position="343"/>
    </location>
</feature>
<organism evidence="3 4">
    <name type="scientific">Thlaspi arvense</name>
    <name type="common">Field penny-cress</name>
    <dbReference type="NCBI Taxonomy" id="13288"/>
    <lineage>
        <taxon>Eukaryota</taxon>
        <taxon>Viridiplantae</taxon>
        <taxon>Streptophyta</taxon>
        <taxon>Embryophyta</taxon>
        <taxon>Tracheophyta</taxon>
        <taxon>Spermatophyta</taxon>
        <taxon>Magnoliopsida</taxon>
        <taxon>eudicotyledons</taxon>
        <taxon>Gunneridae</taxon>
        <taxon>Pentapetalae</taxon>
        <taxon>rosids</taxon>
        <taxon>malvids</taxon>
        <taxon>Brassicales</taxon>
        <taxon>Brassicaceae</taxon>
        <taxon>Thlaspideae</taxon>
        <taxon>Thlaspi</taxon>
    </lineage>
</organism>
<dbReference type="Proteomes" id="UP000836841">
    <property type="component" value="Chromosome 6"/>
</dbReference>
<feature type="region of interest" description="Disordered" evidence="1">
    <location>
        <begin position="729"/>
        <end position="756"/>
    </location>
</feature>
<dbReference type="SMART" id="SM01054">
    <property type="entry name" value="CaM_binding"/>
    <property type="match status" value="4"/>
</dbReference>
<feature type="region of interest" description="Disordered" evidence="1">
    <location>
        <begin position="649"/>
        <end position="672"/>
    </location>
</feature>
<feature type="compositionally biased region" description="Low complexity" evidence="1">
    <location>
        <begin position="1282"/>
        <end position="1293"/>
    </location>
</feature>
<feature type="region of interest" description="Disordered" evidence="1">
    <location>
        <begin position="1351"/>
        <end position="1377"/>
    </location>
</feature>
<proteinExistence type="predicted"/>
<dbReference type="Pfam" id="PF07839">
    <property type="entry name" value="CaM_binding"/>
    <property type="match status" value="4"/>
</dbReference>
<feature type="compositionally biased region" description="Basic and acidic residues" evidence="1">
    <location>
        <begin position="944"/>
        <end position="959"/>
    </location>
</feature>
<feature type="compositionally biased region" description="Basic and acidic residues" evidence="1">
    <location>
        <begin position="652"/>
        <end position="666"/>
    </location>
</feature>
<feature type="domain" description="Calmodulin-binding" evidence="2">
    <location>
        <begin position="1409"/>
        <end position="1523"/>
    </location>
</feature>
<name>A0AAU9SWW2_THLAR</name>
<dbReference type="EMBL" id="OU466862">
    <property type="protein sequence ID" value="CAH2074230.1"/>
    <property type="molecule type" value="Genomic_DNA"/>
</dbReference>
<keyword evidence="4" id="KW-1185">Reference proteome</keyword>
<dbReference type="PANTHER" id="PTHR33923">
    <property type="entry name" value="CALMODULIN-BINDING PROTEIN-RELATED"/>
    <property type="match status" value="1"/>
</dbReference>
<feature type="compositionally biased region" description="Acidic residues" evidence="1">
    <location>
        <begin position="305"/>
        <end position="324"/>
    </location>
</feature>
<evidence type="ECO:0000259" key="2">
    <source>
        <dbReference type="SMART" id="SM01054"/>
    </source>
</evidence>
<feature type="domain" description="Calmodulin-binding" evidence="2">
    <location>
        <begin position="1157"/>
        <end position="1270"/>
    </location>
</feature>
<feature type="compositionally biased region" description="Low complexity" evidence="1">
    <location>
        <begin position="325"/>
        <end position="343"/>
    </location>
</feature>
<feature type="domain" description="Calmodulin-binding" evidence="2">
    <location>
        <begin position="540"/>
        <end position="647"/>
    </location>
</feature>
<feature type="region of interest" description="Disordered" evidence="1">
    <location>
        <begin position="357"/>
        <end position="428"/>
    </location>
</feature>
<sequence length="1540" mass="175156">MSNPMFAEKWESSSRSSRREHKRRERKMWKKPIRISRLPSFGFSGSDFTIDQIPAIFSGYTAESEDSSSSEMSDDSRTCSKSSDENAEIDQASLTSERSESVRRRANLKSISRISSMKVLRRQSTRKLSAGGGHRLKKMRSMKRLTSNSRHILRKKALDSISRDDLGLLEPHYLRPTSSSASKNVENNQKSLQAARLKRIASLRYSGLLKATCSSAMKGSSSSSKKSNDVCNYKYCSLHGRLHSHAADNSVTVPSLKRFVSMRRKFLKRQKSVNRRLVLLKRTLSRKRRPLSGPIVTDLESKQMDDDDNADGDSDQELLEEEVSSSENCGNNSESNGGSTEMVMVDVDGGMDSVETNASAERECVQESKPEVMDESDGRIDKDSEKNADHDDEVVEETKSEETDEKKTENVWSDTESKPEIMDDSDGMADSYERIDKDFEESKVTGLCYDEGTKSGEIVEDHEEEVCREDDGKNTENVWNDTVTLVKQAFDEILAEITDDDSSDDNSSVTISEGVLAKEYDVGEDSSDCSDMPPTKRRDTHLSVIISNSHMGEESEHRRGAKKWSYLKRVILLKRFLKSLDRRARRKLPDGEESEALMRLRRELVGERKNAEEWMLDHALKQVISTLAPSQKRKVKHLVKAFESLIPMDGGSRGHDDLASPGREESETVNSQTTILRDNKDTTDQLEVLPERDLEETKLTSEASSSLSIGMKSDEALESVADSSHHIAVEKELDGPASVSSIEEEEKTGDSEKKNLSTWRNLIQKHMTMRDNNEMRRGETEQEHKWSYVTDQMTGIEKDGDVAAVKSVQQAFEMILSEIPDPSFDDEEIGSESSNSLKEEKEGHGETKRSWNSLRKVILLKRFVNSLEKVRDFNPRKLRNLPVESELGAENVLLRHLSTMERRTVGEERMLDYAMRQAISRLAPIQRKKVELLVQAFDTVLDGHETPKQSKSNDNKEETAEGAPRVVEDCEVNEDEQRIKNVFSRFQVHQKILKQEDELDTPRNNVETGEEGTLRVEEDCEVNKDEQRIKSTFSRFQVHHKDLKGEEEVDSTPRKSRDLLPPIRDVKQRIVVEKEKDSRMWKLIYKHMVTEKEETGSANGESVASVESEFDDEAGGLQIDERRSGTVTLVREALEKILSEIPDNSSDDQSMDSDITTDQELLERNSLDKPKSNEKRVKGWNNVKKVILLKRFVSDLGSMTRLSPKTPRVLPWEPDPETEKIRLRHQEIGGKRNSEEWMLDYALRQAISTLAPSQKRKVSLLAQAFDTISFGSCSTPGSATTSRNISRQSSLSSATGHTENEAHAEIIRGRLRNLQEDLRKTTKPDPIANDVEEKQQCSSLWRLLCKQMEDNERNQTLPEETRNEEVEEEEELKEDSNVDGGKMELYQTEAVELLGEVIDGISLEENQDQNLIQGETKQKIETLRVSQARINRWSNLKRVILLRRFVKALENVRKFNPREPRFLPSIPEIESEKVNLRHHETQNKRSGEEWMVDNALQGVVSKLTPARKLKVQLLVQAFETLSATGNCDKQNVLFHTVFNS</sequence>
<evidence type="ECO:0000256" key="1">
    <source>
        <dbReference type="SAM" id="MobiDB-lite"/>
    </source>
</evidence>